<proteinExistence type="predicted"/>
<dbReference type="GeneID" id="3238792"/>
<evidence type="ECO:0000313" key="1">
    <source>
        <dbReference type="EMBL" id="CAG17408.1"/>
    </source>
</evidence>
<sequence>MLFSKTLLVLLLAILGTSWLPDGRNNGLASAWFWNTKTKIQIECVKNNVSTGVTTEVPKEVIKGGTAKVLTIGEIPQEDDEFAPLTAGIWVANEYYRLPNAPFYKVEIKEGTARSFTHVPNPYYRGGSIIIKD</sequence>
<dbReference type="RefSeq" id="YP_184786.1">
    <property type="nucleotide sequence ID" value="NC_006637.1"/>
</dbReference>
<dbReference type="EMBL" id="AJ632308">
    <property type="protein sequence ID" value="CAG17408.1"/>
    <property type="molecule type" value="Genomic_DNA"/>
</dbReference>
<accession>Q5ZP46</accession>
<gene>
    <name evidence="1" type="ORF">CcBV_5.2</name>
</gene>
<organism evidence="1 2">
    <name type="scientific">Bracoviriform congregatae</name>
    <dbReference type="NCBI Taxonomy" id="39640"/>
    <lineage>
        <taxon>Viruses</taxon>
        <taxon>Viruses incertae sedis</taxon>
        <taxon>Polydnaviriformidae</taxon>
        <taxon>Bracoviriform</taxon>
    </lineage>
</organism>
<dbReference type="KEGG" id="vg:3238792"/>
<protein>
    <submittedName>
        <fullName evidence="1">Uncharacterized protein</fullName>
    </submittedName>
</protein>
<reference evidence="1 2" key="1">
    <citation type="journal article" date="2004" name="Science">
        <title>Genome sequence of a polydnavirus: insights into symbiotic virus evolution.</title>
        <authorList>
            <person name="Espagne E."/>
            <person name="Dupuy C."/>
            <person name="Huguet E."/>
            <person name="Cattolico L."/>
            <person name="Provost B."/>
            <person name="Martins N."/>
            <person name="Poirie M."/>
            <person name="Periquet G."/>
            <person name="Drezen J.M."/>
        </authorList>
    </citation>
    <scope>NUCLEOTIDE SEQUENCE [LARGE SCALE GENOMIC DNA]</scope>
</reference>
<evidence type="ECO:0000313" key="2">
    <source>
        <dbReference type="Proteomes" id="UP000203537"/>
    </source>
</evidence>
<name>Q5ZP46_9VIRU</name>
<dbReference type="Proteomes" id="UP000203537">
    <property type="component" value="Genome"/>
</dbReference>